<evidence type="ECO:0000313" key="3">
    <source>
        <dbReference type="Proteomes" id="UP000671879"/>
    </source>
</evidence>
<evidence type="ECO:0000313" key="2">
    <source>
        <dbReference type="EMBL" id="QTX33315.1"/>
    </source>
</evidence>
<dbReference type="Pfam" id="PF00561">
    <property type="entry name" value="Abhydrolase_1"/>
    <property type="match status" value="1"/>
</dbReference>
<dbReference type="Proteomes" id="UP000671879">
    <property type="component" value="Chromosome"/>
</dbReference>
<feature type="domain" description="AB hydrolase-1" evidence="1">
    <location>
        <begin position="5"/>
        <end position="220"/>
    </location>
</feature>
<dbReference type="SUPFAM" id="SSF53474">
    <property type="entry name" value="alpha/beta-Hydrolases"/>
    <property type="match status" value="1"/>
</dbReference>
<dbReference type="GO" id="GO:0016787">
    <property type="term" value="F:hydrolase activity"/>
    <property type="evidence" value="ECO:0007669"/>
    <property type="project" value="UniProtKB-KW"/>
</dbReference>
<dbReference type="PANTHER" id="PTHR43798">
    <property type="entry name" value="MONOACYLGLYCEROL LIPASE"/>
    <property type="match status" value="1"/>
</dbReference>
<protein>
    <submittedName>
        <fullName evidence="2">Alpha/beta fold hydrolase</fullName>
    </submittedName>
</protein>
<dbReference type="PRINTS" id="PR00111">
    <property type="entry name" value="ABHYDROLASE"/>
</dbReference>
<dbReference type="Gene3D" id="3.40.50.1820">
    <property type="entry name" value="alpha/beta hydrolase"/>
    <property type="match status" value="1"/>
</dbReference>
<dbReference type="InterPro" id="IPR000073">
    <property type="entry name" value="AB_hydrolase_1"/>
</dbReference>
<dbReference type="InterPro" id="IPR029058">
    <property type="entry name" value="AB_hydrolase_fold"/>
</dbReference>
<evidence type="ECO:0000259" key="1">
    <source>
        <dbReference type="Pfam" id="PF00561"/>
    </source>
</evidence>
<accession>A0A9Q7AA90</accession>
<keyword evidence="3" id="KW-1185">Reference proteome</keyword>
<sequence>MPLAGWQGIVSALGPTYRAIRFDPPGSGGSDDPGQPFSVADMARTAEALLEALSVERPLLVATSMGGFAALEMALRRLSSVEGMVLFGTASRLEGQGRFQIETWRRLRREGVSPESLLRIQLGATLPPALFADPARLEAMIAFFLAHRDVFGQSDEGFLAQSRACLDFDRDDRLGEIAVPALLVAGGEDRMVRPEEVRSLHRHLRESRFEILPDGGHALAVTESPAMARMIAAFAVSL</sequence>
<dbReference type="GO" id="GO:0016020">
    <property type="term" value="C:membrane"/>
    <property type="evidence" value="ECO:0007669"/>
    <property type="project" value="TreeGrafter"/>
</dbReference>
<gene>
    <name evidence="2" type="ORF">KAR29_05400</name>
</gene>
<dbReference type="PANTHER" id="PTHR43798:SF33">
    <property type="entry name" value="HYDROLASE, PUTATIVE (AFU_ORTHOLOGUE AFUA_2G14860)-RELATED"/>
    <property type="match status" value="1"/>
</dbReference>
<dbReference type="KEGG" id="aram:KAR29_05400"/>
<organism evidence="2 3">
    <name type="scientific">Aminithiophilus ramosus</name>
    <dbReference type="NCBI Taxonomy" id="3029084"/>
    <lineage>
        <taxon>Bacteria</taxon>
        <taxon>Thermotogati</taxon>
        <taxon>Synergistota</taxon>
        <taxon>Synergistia</taxon>
        <taxon>Synergistales</taxon>
        <taxon>Aminithiophilaceae</taxon>
        <taxon>Aminithiophilus</taxon>
    </lineage>
</organism>
<proteinExistence type="predicted"/>
<dbReference type="InterPro" id="IPR050266">
    <property type="entry name" value="AB_hydrolase_sf"/>
</dbReference>
<dbReference type="AlphaFoldDB" id="A0A9Q7AA90"/>
<reference evidence="3" key="1">
    <citation type="submission" date="2021-04" db="EMBL/GenBank/DDBJ databases">
        <title>A novel Synergistetes isolate from a pyrite-forming mixed culture.</title>
        <authorList>
            <person name="Bunk B."/>
            <person name="Sproer C."/>
            <person name="Spring S."/>
            <person name="Pester M."/>
        </authorList>
    </citation>
    <scope>NUCLEOTIDE SEQUENCE [LARGE SCALE GENOMIC DNA]</scope>
    <source>
        <strain evidence="3">J.5.4.2-T.3.5.2</strain>
    </source>
</reference>
<dbReference type="EMBL" id="CP072943">
    <property type="protein sequence ID" value="QTX33315.1"/>
    <property type="molecule type" value="Genomic_DNA"/>
</dbReference>
<keyword evidence="2" id="KW-0378">Hydrolase</keyword>
<name>A0A9Q7AA90_9BACT</name>